<gene>
    <name evidence="1" type="ORF">DEACI_0925</name>
    <name evidence="2" type="ORF">DEACI_4136</name>
</gene>
<dbReference type="AlphaFoldDB" id="A0A8S0VW06"/>
<sequence length="154" mass="17461">MSPQKPSGITSKSAKITSYSQLLCLTNAVTAYDGYFQVPISNLFTKEHPGLTINIRAPKRIAQRPIAYCEVHLNPLHHARFLEAEFVYKAGERARLQSIRDLQSIKGETHRLASIAYNRENFMRDYPRLPKQSRSFDFTGLSGQQDRAGIHLGK</sequence>
<reference evidence="1" key="2">
    <citation type="submission" date="2020-01" db="EMBL/GenBank/DDBJ databases">
        <authorList>
            <person name="Hornung B."/>
        </authorList>
    </citation>
    <scope>NUCLEOTIDE SEQUENCE</scope>
    <source>
        <strain evidence="1">PacBioINE</strain>
    </source>
</reference>
<keyword evidence="3" id="KW-1185">Reference proteome</keyword>
<dbReference type="Proteomes" id="UP001071230">
    <property type="component" value="Unassembled WGS sequence"/>
</dbReference>
<dbReference type="Proteomes" id="UP000836597">
    <property type="component" value="Chromosome"/>
</dbReference>
<dbReference type="EMBL" id="CDGJ01000134">
    <property type="protein sequence ID" value="CEJ09651.1"/>
    <property type="molecule type" value="Genomic_DNA"/>
</dbReference>
<evidence type="ECO:0000313" key="2">
    <source>
        <dbReference type="EMBL" id="CEJ09651.1"/>
    </source>
</evidence>
<dbReference type="KEGG" id="aacx:DEACI_0925"/>
<dbReference type="EMBL" id="LR746496">
    <property type="protein sequence ID" value="CAA7600273.1"/>
    <property type="molecule type" value="Genomic_DNA"/>
</dbReference>
<protein>
    <submittedName>
        <fullName evidence="1">Uncharacterized protein</fullName>
    </submittedName>
</protein>
<accession>A0A8S0VW06</accession>
<reference evidence="2" key="1">
    <citation type="submission" date="2014-11" db="EMBL/GenBank/DDBJ databases">
        <authorList>
            <person name="Hornung B.V."/>
        </authorList>
    </citation>
    <scope>NUCLEOTIDE SEQUENCE</scope>
    <source>
        <strain evidence="2">INE</strain>
    </source>
</reference>
<dbReference type="RefSeq" id="WP_240983970.1">
    <property type="nucleotide sequence ID" value="NZ_CDGJ01000134.1"/>
</dbReference>
<organism evidence="1">
    <name type="scientific">Acididesulfobacillus acetoxydans</name>
    <dbReference type="NCBI Taxonomy" id="1561005"/>
    <lineage>
        <taxon>Bacteria</taxon>
        <taxon>Bacillati</taxon>
        <taxon>Bacillota</taxon>
        <taxon>Clostridia</taxon>
        <taxon>Eubacteriales</taxon>
        <taxon>Peptococcaceae</taxon>
        <taxon>Acididesulfobacillus</taxon>
    </lineage>
</organism>
<proteinExistence type="predicted"/>
<evidence type="ECO:0000313" key="3">
    <source>
        <dbReference type="Proteomes" id="UP001071230"/>
    </source>
</evidence>
<name>A0A8S0VW06_9FIRM</name>
<evidence type="ECO:0000313" key="1">
    <source>
        <dbReference type="EMBL" id="CAA7600273.1"/>
    </source>
</evidence>